<accession>A0ABW4PJM2</accession>
<feature type="transmembrane region" description="Helical" evidence="2">
    <location>
        <begin position="45"/>
        <end position="63"/>
    </location>
</feature>
<sequence length="206" mass="21729">MSEQPGYADHVYRSGSALVGGALLLALVVLLCGDGIVNGEGRVRWLSAAGLLFLAPLITAFSLRPAVYAGRERLRVRNPFRTITLPWAAVDDVRAGYSTEVFADGRKYQMWAIPVSLRQRKKALRQSGGGRAPLVPPRPGAAPVPGGRGGDSRPQADQAVEEILELSGRHSADEAAQGAPSVRWAYEILVPAAAGGAALLLLTVLG</sequence>
<keyword evidence="2" id="KW-0812">Transmembrane</keyword>
<feature type="region of interest" description="Disordered" evidence="1">
    <location>
        <begin position="126"/>
        <end position="156"/>
    </location>
</feature>
<comment type="caution">
    <text evidence="4">The sequence shown here is derived from an EMBL/GenBank/DDBJ whole genome shotgun (WGS) entry which is preliminary data.</text>
</comment>
<keyword evidence="5" id="KW-1185">Reference proteome</keyword>
<keyword evidence="2" id="KW-1133">Transmembrane helix</keyword>
<dbReference type="Proteomes" id="UP001597365">
    <property type="component" value="Unassembled WGS sequence"/>
</dbReference>
<feature type="transmembrane region" description="Helical" evidence="2">
    <location>
        <begin position="12"/>
        <end position="33"/>
    </location>
</feature>
<dbReference type="RefSeq" id="WP_380899552.1">
    <property type="nucleotide sequence ID" value="NZ_JBHUFU010000006.1"/>
</dbReference>
<evidence type="ECO:0000259" key="3">
    <source>
        <dbReference type="Pfam" id="PF10756"/>
    </source>
</evidence>
<feature type="domain" description="Low molecular weight protein antigen 6 PH" evidence="3">
    <location>
        <begin position="64"/>
        <end position="113"/>
    </location>
</feature>
<reference evidence="5" key="1">
    <citation type="journal article" date="2019" name="Int. J. Syst. Evol. Microbiol.">
        <title>The Global Catalogue of Microorganisms (GCM) 10K type strain sequencing project: providing services to taxonomists for standard genome sequencing and annotation.</title>
        <authorList>
            <consortium name="The Broad Institute Genomics Platform"/>
            <consortium name="The Broad Institute Genome Sequencing Center for Infectious Disease"/>
            <person name="Wu L."/>
            <person name="Ma J."/>
        </authorList>
    </citation>
    <scope>NUCLEOTIDE SEQUENCE [LARGE SCALE GENOMIC DNA]</scope>
    <source>
        <strain evidence="5">CGMCC 4.7455</strain>
    </source>
</reference>
<evidence type="ECO:0000256" key="1">
    <source>
        <dbReference type="SAM" id="MobiDB-lite"/>
    </source>
</evidence>
<evidence type="ECO:0000313" key="5">
    <source>
        <dbReference type="Proteomes" id="UP001597365"/>
    </source>
</evidence>
<evidence type="ECO:0000313" key="4">
    <source>
        <dbReference type="EMBL" id="MFD1830539.1"/>
    </source>
</evidence>
<keyword evidence="2" id="KW-0472">Membrane</keyword>
<name>A0ABW4PJM2_9ACTN</name>
<dbReference type="InterPro" id="IPR019692">
    <property type="entry name" value="CFP-6_PH"/>
</dbReference>
<protein>
    <submittedName>
        <fullName evidence="4">PH domain-containing protein</fullName>
    </submittedName>
</protein>
<dbReference type="Pfam" id="PF10756">
    <property type="entry name" value="bPH_6"/>
    <property type="match status" value="1"/>
</dbReference>
<organism evidence="4 5">
    <name type="scientific">Streptomyces desertarenae</name>
    <dbReference type="NCBI Taxonomy" id="2666184"/>
    <lineage>
        <taxon>Bacteria</taxon>
        <taxon>Bacillati</taxon>
        <taxon>Actinomycetota</taxon>
        <taxon>Actinomycetes</taxon>
        <taxon>Kitasatosporales</taxon>
        <taxon>Streptomycetaceae</taxon>
        <taxon>Streptomyces</taxon>
    </lineage>
</organism>
<evidence type="ECO:0000256" key="2">
    <source>
        <dbReference type="SAM" id="Phobius"/>
    </source>
</evidence>
<dbReference type="EMBL" id="JBHUFU010000006">
    <property type="protein sequence ID" value="MFD1830539.1"/>
    <property type="molecule type" value="Genomic_DNA"/>
</dbReference>
<gene>
    <name evidence="4" type="ORF">ACFSJS_12785</name>
</gene>
<proteinExistence type="predicted"/>